<comment type="caution">
    <text evidence="1">The sequence shown here is derived from an EMBL/GenBank/DDBJ whole genome shotgun (WGS) entry which is preliminary data.</text>
</comment>
<dbReference type="Proteomes" id="UP001252186">
    <property type="component" value="Unassembled WGS sequence"/>
</dbReference>
<gene>
    <name evidence="1" type="ORF">RM519_12500</name>
</gene>
<dbReference type="InterPro" id="IPR008551">
    <property type="entry name" value="TANGO2"/>
</dbReference>
<dbReference type="EMBL" id="JAVRHV010000007">
    <property type="protein sequence ID" value="MDT0554072.1"/>
    <property type="molecule type" value="Genomic_DNA"/>
</dbReference>
<name>A0ABU2Y8K3_9FLAO</name>
<reference evidence="1 2" key="1">
    <citation type="submission" date="2023-09" db="EMBL/GenBank/DDBJ databases">
        <authorList>
            <person name="Rey-Velasco X."/>
        </authorList>
    </citation>
    <scope>NUCLEOTIDE SEQUENCE [LARGE SCALE GENOMIC DNA]</scope>
    <source>
        <strain evidence="1 2">P050</strain>
    </source>
</reference>
<protein>
    <submittedName>
        <fullName evidence="1">NRDE family protein</fullName>
    </submittedName>
</protein>
<evidence type="ECO:0000313" key="1">
    <source>
        <dbReference type="EMBL" id="MDT0554072.1"/>
    </source>
</evidence>
<sequence length="226" mass="25314">MCTVTFLPLSDTNFILTSSRDVPFAREKASAPKEYIEDGVKITYPKDGDAGGSWIGSSEKKRLICLLNGGYKDHVIQDSYRASRGLIVKELLKASDTKNALSTIDLTNIEPFTLVVIDWNDGIELLDFVWTGEKRHLFSIPKTPHIWSSSTLYDDATKKLREDWFEDWQNKQAGFKQSDILKFHKTAGIGNPETDVLMKRKGGGTVSITTVSLANDKAVFDYEAID</sequence>
<proteinExistence type="predicted"/>
<accession>A0ABU2Y8K3</accession>
<evidence type="ECO:0000313" key="2">
    <source>
        <dbReference type="Proteomes" id="UP001252186"/>
    </source>
</evidence>
<keyword evidence="2" id="KW-1185">Reference proteome</keyword>
<organism evidence="1 2">
    <name type="scientific">Urechidicola vernalis</name>
    <dbReference type="NCBI Taxonomy" id="3075600"/>
    <lineage>
        <taxon>Bacteria</taxon>
        <taxon>Pseudomonadati</taxon>
        <taxon>Bacteroidota</taxon>
        <taxon>Flavobacteriia</taxon>
        <taxon>Flavobacteriales</taxon>
        <taxon>Flavobacteriaceae</taxon>
        <taxon>Urechidicola</taxon>
    </lineage>
</organism>
<dbReference type="Pfam" id="PF05742">
    <property type="entry name" value="TANGO2"/>
    <property type="match status" value="1"/>
</dbReference>
<dbReference type="RefSeq" id="WP_311594156.1">
    <property type="nucleotide sequence ID" value="NZ_JAVRHV010000007.1"/>
</dbReference>